<dbReference type="InterPro" id="IPR033900">
    <property type="entry name" value="Gram_neg_porin_domain"/>
</dbReference>
<organism evidence="2 3">
    <name type="scientific">Inquilinus limosus</name>
    <dbReference type="NCBI Taxonomy" id="171674"/>
    <lineage>
        <taxon>Bacteria</taxon>
        <taxon>Pseudomonadati</taxon>
        <taxon>Pseudomonadota</taxon>
        <taxon>Alphaproteobacteria</taxon>
        <taxon>Rhodospirillales</taxon>
        <taxon>Rhodospirillaceae</taxon>
        <taxon>Inquilinus</taxon>
    </lineage>
</organism>
<dbReference type="SUPFAM" id="SSF56935">
    <property type="entry name" value="Porins"/>
    <property type="match status" value="1"/>
</dbReference>
<reference evidence="3" key="1">
    <citation type="submission" date="2017-05" db="EMBL/GenBank/DDBJ databases">
        <authorList>
            <person name="Macchi M."/>
            <person name="Festa S."/>
            <person name="Coppotelli B.M."/>
            <person name="Morelli I.S."/>
        </authorList>
    </citation>
    <scope>NUCLEOTIDE SEQUENCE [LARGE SCALE GENOMIC DNA]</scope>
    <source>
        <strain evidence="3">I</strain>
    </source>
</reference>
<dbReference type="Gene3D" id="2.40.160.10">
    <property type="entry name" value="Porin"/>
    <property type="match status" value="1"/>
</dbReference>
<protein>
    <recommendedName>
        <fullName evidence="1">Porin domain-containing protein</fullName>
    </recommendedName>
</protein>
<feature type="domain" description="Porin" evidence="1">
    <location>
        <begin position="35"/>
        <end position="340"/>
    </location>
</feature>
<dbReference type="AlphaFoldDB" id="A0A211ZUU9"/>
<evidence type="ECO:0000313" key="2">
    <source>
        <dbReference type="EMBL" id="OWJ69061.1"/>
    </source>
</evidence>
<dbReference type="GO" id="GO:0016020">
    <property type="term" value="C:membrane"/>
    <property type="evidence" value="ECO:0007669"/>
    <property type="project" value="InterPro"/>
</dbReference>
<evidence type="ECO:0000313" key="3">
    <source>
        <dbReference type="Proteomes" id="UP000196655"/>
    </source>
</evidence>
<keyword evidence="3" id="KW-1185">Reference proteome</keyword>
<dbReference type="Proteomes" id="UP000196655">
    <property type="component" value="Unassembled WGS sequence"/>
</dbReference>
<accession>A0A211ZUU9</accession>
<evidence type="ECO:0000259" key="1">
    <source>
        <dbReference type="Pfam" id="PF13609"/>
    </source>
</evidence>
<dbReference type="GO" id="GO:0015288">
    <property type="term" value="F:porin activity"/>
    <property type="evidence" value="ECO:0007669"/>
    <property type="project" value="InterPro"/>
</dbReference>
<name>A0A211ZUU9_9PROT</name>
<dbReference type="EMBL" id="NHON01000001">
    <property type="protein sequence ID" value="OWJ69061.1"/>
    <property type="molecule type" value="Genomic_DNA"/>
</dbReference>
<sequence>MYVKVQFDKPMSCRAPCRRSVSGADQMKRIASGSAVIALMSVVSVPALADFKIRVNGFVGFQAGLVLSDTSPRKAGRDYDFMSSARLQFDAVNTTDSGLEYGGRIRLDSVDRRTGAQANRTYLWLKGSFGTVTFGDAPTVLGEIGYFYAHDAVHSELGLNGGFGDGLDGLFQFGGSDYFALDPSGQSAVSRQTKIKYNSPSLGGFQFAVDFTPVDGAKAGPGRPHDGNGGRDDLIDDDATVYQNVVTVGLQYRGKFDQGSYAVGGTAGTGDGIVSKANRHGNDLAVFSLGGQVLAHHVGASVNWVHNESIALSNTAMDTVSVDLSYTFGDAAISGYYSATWVPPGNGLNSPETDGVDLKRNDVAGAAFLYRPVPGLGTYVEIFYQKQDYRSGETWESTDLFTGVEVLF</sequence>
<dbReference type="InterPro" id="IPR023614">
    <property type="entry name" value="Porin_dom_sf"/>
</dbReference>
<dbReference type="Pfam" id="PF13609">
    <property type="entry name" value="Porin_4"/>
    <property type="match status" value="1"/>
</dbReference>
<proteinExistence type="predicted"/>
<comment type="caution">
    <text evidence="2">The sequence shown here is derived from an EMBL/GenBank/DDBJ whole genome shotgun (WGS) entry which is preliminary data.</text>
</comment>
<gene>
    <name evidence="2" type="ORF">BWR60_00495</name>
</gene>